<dbReference type="OrthoDB" id="2560628at2759"/>
<feature type="transmembrane region" description="Helical" evidence="2">
    <location>
        <begin position="151"/>
        <end position="169"/>
    </location>
</feature>
<keyword evidence="2" id="KW-1133">Transmembrane helix</keyword>
<feature type="compositionally biased region" description="Low complexity" evidence="1">
    <location>
        <begin position="275"/>
        <end position="300"/>
    </location>
</feature>
<dbReference type="EMBL" id="KZ857381">
    <property type="protein sequence ID" value="RDX56257.1"/>
    <property type="molecule type" value="Genomic_DNA"/>
</dbReference>
<sequence length="300" mass="32433">MGLDARGNIAAAEIALYIPVLLIGVFLALRHGFKREAGWVFLVVLSIVRIIGGVTHVLSEHNPSNSTERTIYSIMEAAGLSPLLTASLGFLRTVTQYSPLEENTLLTRGLRIVGLIGTIGLALAISGGVSAGDATSQSDLNSALTQRHAGVILFIVMYAGVVGTTLFCWQSRSVILRYRRQLLIGVTATLPFLGIRVLYSVLSSFSPYPLQIVDGQQVLSIPSNSGLGKFSTVSSEWGLYLIMSVLMEYIAVIIYVVVGIITPLGKDAPPDYAKGEGSSESYMMGGSQQQQYQPQQYWQR</sequence>
<dbReference type="PANTHER" id="PTHR42109">
    <property type="entry name" value="UNPLACED GENOMIC SCAFFOLD UM_SCAF_CONTIG_1.265, WHOLE GENOME SHOTGUN SEQUENCE"/>
    <property type="match status" value="1"/>
</dbReference>
<protein>
    <recommendedName>
        <fullName evidence="3">DUF7702 domain-containing protein</fullName>
    </recommendedName>
</protein>
<dbReference type="PANTHER" id="PTHR42109:SF2">
    <property type="entry name" value="INTEGRAL MEMBRANE PROTEIN"/>
    <property type="match status" value="1"/>
</dbReference>
<feature type="transmembrane region" description="Helical" evidence="2">
    <location>
        <begin position="71"/>
        <end position="91"/>
    </location>
</feature>
<proteinExistence type="predicted"/>
<dbReference type="STRING" id="139420.A0A371DUN0"/>
<accession>A0A371DUN0</accession>
<evidence type="ECO:0000313" key="5">
    <source>
        <dbReference type="Proteomes" id="UP000256964"/>
    </source>
</evidence>
<keyword evidence="5" id="KW-1185">Reference proteome</keyword>
<evidence type="ECO:0000259" key="3">
    <source>
        <dbReference type="Pfam" id="PF24800"/>
    </source>
</evidence>
<feature type="region of interest" description="Disordered" evidence="1">
    <location>
        <begin position="272"/>
        <end position="300"/>
    </location>
</feature>
<name>A0A371DUN0_9APHY</name>
<feature type="domain" description="DUF7702" evidence="3">
    <location>
        <begin position="3"/>
        <end position="260"/>
    </location>
</feature>
<evidence type="ECO:0000256" key="2">
    <source>
        <dbReference type="SAM" id="Phobius"/>
    </source>
</evidence>
<dbReference type="AlphaFoldDB" id="A0A371DUN0"/>
<keyword evidence="2" id="KW-0812">Transmembrane</keyword>
<dbReference type="Pfam" id="PF24800">
    <property type="entry name" value="DUF7702"/>
    <property type="match status" value="1"/>
</dbReference>
<feature type="transmembrane region" description="Helical" evidence="2">
    <location>
        <begin position="181"/>
        <end position="199"/>
    </location>
</feature>
<reference evidence="4 5" key="1">
    <citation type="journal article" date="2018" name="Biotechnol. Biofuels">
        <title>Integrative visual omics of the white-rot fungus Polyporus brumalis exposes the biotechnological potential of its oxidative enzymes for delignifying raw plant biomass.</title>
        <authorList>
            <person name="Miyauchi S."/>
            <person name="Rancon A."/>
            <person name="Drula E."/>
            <person name="Hage H."/>
            <person name="Chaduli D."/>
            <person name="Favel A."/>
            <person name="Grisel S."/>
            <person name="Henrissat B."/>
            <person name="Herpoel-Gimbert I."/>
            <person name="Ruiz-Duenas F.J."/>
            <person name="Chevret D."/>
            <person name="Hainaut M."/>
            <person name="Lin J."/>
            <person name="Wang M."/>
            <person name="Pangilinan J."/>
            <person name="Lipzen A."/>
            <person name="Lesage-Meessen L."/>
            <person name="Navarro D."/>
            <person name="Riley R."/>
            <person name="Grigoriev I.V."/>
            <person name="Zhou S."/>
            <person name="Raouche S."/>
            <person name="Rosso M.N."/>
        </authorList>
    </citation>
    <scope>NUCLEOTIDE SEQUENCE [LARGE SCALE GENOMIC DNA]</scope>
    <source>
        <strain evidence="4 5">BRFM 1820</strain>
    </source>
</reference>
<gene>
    <name evidence="4" type="ORF">OH76DRAFT_1371182</name>
</gene>
<feature type="transmembrane region" description="Helical" evidence="2">
    <location>
        <begin position="112"/>
        <end position="131"/>
    </location>
</feature>
<evidence type="ECO:0000313" key="4">
    <source>
        <dbReference type="EMBL" id="RDX56257.1"/>
    </source>
</evidence>
<dbReference type="Proteomes" id="UP000256964">
    <property type="component" value="Unassembled WGS sequence"/>
</dbReference>
<dbReference type="InterPro" id="IPR056119">
    <property type="entry name" value="DUF7702"/>
</dbReference>
<feature type="transmembrane region" description="Helical" evidence="2">
    <location>
        <begin position="237"/>
        <end position="258"/>
    </location>
</feature>
<feature type="transmembrane region" description="Helical" evidence="2">
    <location>
        <begin position="6"/>
        <end position="27"/>
    </location>
</feature>
<keyword evidence="2" id="KW-0472">Membrane</keyword>
<feature type="transmembrane region" description="Helical" evidence="2">
    <location>
        <begin position="39"/>
        <end position="59"/>
    </location>
</feature>
<evidence type="ECO:0000256" key="1">
    <source>
        <dbReference type="SAM" id="MobiDB-lite"/>
    </source>
</evidence>
<organism evidence="4 5">
    <name type="scientific">Lentinus brumalis</name>
    <dbReference type="NCBI Taxonomy" id="2498619"/>
    <lineage>
        <taxon>Eukaryota</taxon>
        <taxon>Fungi</taxon>
        <taxon>Dikarya</taxon>
        <taxon>Basidiomycota</taxon>
        <taxon>Agaricomycotina</taxon>
        <taxon>Agaricomycetes</taxon>
        <taxon>Polyporales</taxon>
        <taxon>Polyporaceae</taxon>
        <taxon>Lentinus</taxon>
    </lineage>
</organism>